<sequence length="994" mass="115121">MTIDTSEGKFEGNIEQYLLESGYESLCFDKPSLASLRSSGIDKKMLWRFLEATQEKELNHLRRKYSIINADDKILERILNEVDRKGLLDVFRHGVRDRGVHLKLIYNKPETELNRTLVENYEKNIFAVSRQVYYTHESKNSLDMVLFVNGFPLIVMELKNQLTNQSVFDGMKQFRETRSPKELMFQFNKRALVYFAVDTDEVYMTTELKAEHTKFLPFNLGNQGGKGNPTCEDNYRTYYLWENVLQQDSLLDIIFKFIYIKKDDIKDSNGELLYQRKTLIFPRYHQLDVVRRIEEDVRKVSVGQNYLIQHSAGSGKTNSISWLAHRLSKMHTQDNKAIFNSVIVITDRRVLDKQLQDAVYQLEHKAGTVERIDKDSTQLAQAIQSSTRIVITTLQKFPYVLDKLAKLSNKQYAIVIDEAHSSQGGKSSKAMSQVLSNMSLEEAYEQDRLIEENLTDVEEMIVEDIVKSGKQTNVSYFAFTATPKPKTLERFGRKNSEGHFVPFHLYSMRQAIEEGFILDVLQNYTTYKTYYNIISESDEKVLKSEATKKIGRFVSLHPHNISQKVEVIVEHFKERTQHKLNGHAKAMLVTSSRLHAVRYKLAMDEYIKKRSYRNMETLVAFSGKIEDGSEDSYTESKMNGFSENELPNKFHSPDFQVLIVAEKYQTGFDEPLLQTMYVDKPLSGVKAVQTLSRLNRTCPGKSDTFILDFVNETDEIQKAFQPYYETTALESETDPNLLYELKDVIDQSEIVTFDELDKLAKIVMSAELESSAKGQGKLNSVIDKGVERFGRLDNENQDIVRDAMIKYLRTYGFLLQIIDFADIELHKMYLYVNYLIRKLPKKTKDTFTLPDDVALKYYKIKESSSGTIGLEKNGFEYIQGVGNGVSSVVEEEKVNFSDVIDKLNERFGTEFKPEDKLFMDQITSRMNSDEMFVMKARNNSFDNFVLGVEKQSQNILIDKYETNSKFVDKYLTDGEFKEFVLTYMLKDVYEKVHS</sequence>
<feature type="domain" description="Helicase ATP-binding" evidence="1">
    <location>
        <begin position="297"/>
        <end position="501"/>
    </location>
</feature>
<gene>
    <name evidence="2" type="ORF">UQ68_12240</name>
</gene>
<dbReference type="Pfam" id="PF18766">
    <property type="entry name" value="SWI2_SNF2"/>
    <property type="match status" value="1"/>
</dbReference>
<keyword evidence="2" id="KW-0378">Hydrolase</keyword>
<protein>
    <submittedName>
        <fullName evidence="2">Restriction endonuclease subunit R</fullName>
    </submittedName>
</protein>
<dbReference type="EMBL" id="JYOM01000015">
    <property type="protein sequence ID" value="KKD45054.1"/>
    <property type="molecule type" value="Genomic_DNA"/>
</dbReference>
<evidence type="ECO:0000259" key="1">
    <source>
        <dbReference type="PROSITE" id="PS51192"/>
    </source>
</evidence>
<dbReference type="PROSITE" id="PS51192">
    <property type="entry name" value="HELICASE_ATP_BIND_1"/>
    <property type="match status" value="1"/>
</dbReference>
<dbReference type="Proteomes" id="UP000033536">
    <property type="component" value="Unassembled WGS sequence"/>
</dbReference>
<dbReference type="SMART" id="SM00487">
    <property type="entry name" value="DEXDc"/>
    <property type="match status" value="1"/>
</dbReference>
<dbReference type="PANTHER" id="PTHR42927:SF1">
    <property type="entry name" value="HELICASE SUPERFAMILY 1 AND 2 DOMAIN-CONTAINING PROTEIN"/>
    <property type="match status" value="1"/>
</dbReference>
<dbReference type="Pfam" id="PF04313">
    <property type="entry name" value="HSDR_N"/>
    <property type="match status" value="1"/>
</dbReference>
<reference evidence="2 3" key="1">
    <citation type="submission" date="2015-02" db="EMBL/GenBank/DDBJ databases">
        <title>Sequencing of Listeria spp. dairy environmental strains.</title>
        <authorList>
            <person name="Muhterem-Uyar M."/>
            <person name="Wagner M."/>
            <person name="Schmitz-Esser S."/>
            <person name="Stessl B."/>
        </authorList>
    </citation>
    <scope>NUCLEOTIDE SEQUENCE [LARGE SCALE GENOMIC DNA]</scope>
    <source>
        <strain evidence="2 3">7KSM</strain>
    </source>
</reference>
<accession>A0ABR5E5R7</accession>
<keyword evidence="3" id="KW-1185">Reference proteome</keyword>
<keyword evidence="2" id="KW-0255">Endonuclease</keyword>
<dbReference type="Gene3D" id="3.40.50.300">
    <property type="entry name" value="P-loop containing nucleotide triphosphate hydrolases"/>
    <property type="match status" value="2"/>
</dbReference>
<dbReference type="InterPro" id="IPR007409">
    <property type="entry name" value="Restrct_endonuc_type1_HsdR_N"/>
</dbReference>
<dbReference type="Gene3D" id="3.90.1570.50">
    <property type="match status" value="1"/>
</dbReference>
<dbReference type="GO" id="GO:0004519">
    <property type="term" value="F:endonuclease activity"/>
    <property type="evidence" value="ECO:0007669"/>
    <property type="project" value="UniProtKB-KW"/>
</dbReference>
<evidence type="ECO:0000313" key="3">
    <source>
        <dbReference type="Proteomes" id="UP000033536"/>
    </source>
</evidence>
<dbReference type="CDD" id="cd22332">
    <property type="entry name" value="HsdR_N"/>
    <property type="match status" value="1"/>
</dbReference>
<name>A0ABR5E5R7_LISSE</name>
<proteinExistence type="predicted"/>
<comment type="caution">
    <text evidence="2">The sequence shown here is derived from an EMBL/GenBank/DDBJ whole genome shotgun (WGS) entry which is preliminary data.</text>
</comment>
<dbReference type="InterPro" id="IPR014001">
    <property type="entry name" value="Helicase_ATP-bd"/>
</dbReference>
<dbReference type="PANTHER" id="PTHR42927">
    <property type="entry name" value="HELICASE SUPERFAMILY 1 AND 2 DOMAIN-CONTAINING PROTEIN"/>
    <property type="match status" value="1"/>
</dbReference>
<keyword evidence="2" id="KW-0540">Nuclease</keyword>
<dbReference type="InterPro" id="IPR040980">
    <property type="entry name" value="SWI2_SNF2"/>
</dbReference>
<dbReference type="Pfam" id="PF22679">
    <property type="entry name" value="T1R_D3-like"/>
    <property type="match status" value="1"/>
</dbReference>
<dbReference type="InterPro" id="IPR055180">
    <property type="entry name" value="HsdR_RecA-like_helicase_dom_2"/>
</dbReference>
<dbReference type="RefSeq" id="WP_046327938.1">
    <property type="nucleotide sequence ID" value="NZ_JAARYQ010000003.1"/>
</dbReference>
<evidence type="ECO:0000313" key="2">
    <source>
        <dbReference type="EMBL" id="KKD45054.1"/>
    </source>
</evidence>
<organism evidence="2 3">
    <name type="scientific">Listeria seeligeri</name>
    <dbReference type="NCBI Taxonomy" id="1640"/>
    <lineage>
        <taxon>Bacteria</taxon>
        <taxon>Bacillati</taxon>
        <taxon>Bacillota</taxon>
        <taxon>Bacilli</taxon>
        <taxon>Bacillales</taxon>
        <taxon>Listeriaceae</taxon>
        <taxon>Listeria</taxon>
    </lineage>
</organism>
<dbReference type="InterPro" id="IPR027417">
    <property type="entry name" value="P-loop_NTPase"/>
</dbReference>
<dbReference type="SUPFAM" id="SSF52540">
    <property type="entry name" value="P-loop containing nucleoside triphosphate hydrolases"/>
    <property type="match status" value="2"/>
</dbReference>